<dbReference type="Gene3D" id="2.30.110.10">
    <property type="entry name" value="Electron Transport, Fmn-binding Protein, Chain A"/>
    <property type="match status" value="1"/>
</dbReference>
<dbReference type="EMBL" id="CP047898">
    <property type="protein sequence ID" value="QHK19008.1"/>
    <property type="molecule type" value="Genomic_DNA"/>
</dbReference>
<organism evidence="1 2">
    <name type="scientific">Pseudarthrobacter psychrotolerans</name>
    <dbReference type="NCBI Taxonomy" id="2697569"/>
    <lineage>
        <taxon>Bacteria</taxon>
        <taxon>Bacillati</taxon>
        <taxon>Actinomycetota</taxon>
        <taxon>Actinomycetes</taxon>
        <taxon>Micrococcales</taxon>
        <taxon>Micrococcaceae</taxon>
        <taxon>Pseudarthrobacter</taxon>
    </lineage>
</organism>
<dbReference type="Proteomes" id="UP000464186">
    <property type="component" value="Chromosome"/>
</dbReference>
<dbReference type="KEGG" id="psey:GU243_03700"/>
<name>A0A6P1NI26_9MICC</name>
<dbReference type="SUPFAM" id="SSF50475">
    <property type="entry name" value="FMN-binding split barrel"/>
    <property type="match status" value="1"/>
</dbReference>
<dbReference type="InterPro" id="IPR024747">
    <property type="entry name" value="Pyridox_Oxase-rel"/>
</dbReference>
<accession>A0A6P1NI26</accession>
<dbReference type="Pfam" id="PF12900">
    <property type="entry name" value="Pyridox_ox_2"/>
    <property type="match status" value="1"/>
</dbReference>
<gene>
    <name evidence="1" type="ORF">GU243_03700</name>
</gene>
<dbReference type="AlphaFoldDB" id="A0A6P1NI26"/>
<dbReference type="InterPro" id="IPR012349">
    <property type="entry name" value="Split_barrel_FMN-bd"/>
</dbReference>
<evidence type="ECO:0000313" key="1">
    <source>
        <dbReference type="EMBL" id="QHK19008.1"/>
    </source>
</evidence>
<sequence>MQSNTSEPQSEVLDVHDCWKYLRSASVCRVAVTRNGVPEIFPVNYVPDYGTVVFRTGPGAKLDAVLSGSPIALEADGLNTYGTIAWSVIIKGAAEVVDTQEDFQEAADAGLSPWETGSKDHLVRVTPTEVSGRRFVITPPSRWWPPLDAEQP</sequence>
<evidence type="ECO:0000313" key="2">
    <source>
        <dbReference type="Proteomes" id="UP000464186"/>
    </source>
</evidence>
<proteinExistence type="predicted"/>
<keyword evidence="2" id="KW-1185">Reference proteome</keyword>
<reference evidence="1 2" key="1">
    <citation type="submission" date="2020-01" db="EMBL/GenBank/DDBJ databases">
        <title>Pseudarthrobacter psychrotolerans sp. nov., isolated from antarctic soil.</title>
        <authorList>
            <person name="Shin Y."/>
            <person name="Park W."/>
        </authorList>
    </citation>
    <scope>NUCLEOTIDE SEQUENCE [LARGE SCALE GENOMIC DNA]</scope>
    <source>
        <strain evidence="1 2">YJ56</strain>
    </source>
</reference>
<protein>
    <submittedName>
        <fullName evidence="1">Pyridoxamine 5'-phosphate oxidase family protein</fullName>
    </submittedName>
</protein>